<dbReference type="EMBL" id="KZ819382">
    <property type="protein sequence ID" value="PWN42195.1"/>
    <property type="molecule type" value="Genomic_DNA"/>
</dbReference>
<organism evidence="1 2">
    <name type="scientific">Ceraceosorus guamensis</name>
    <dbReference type="NCBI Taxonomy" id="1522189"/>
    <lineage>
        <taxon>Eukaryota</taxon>
        <taxon>Fungi</taxon>
        <taxon>Dikarya</taxon>
        <taxon>Basidiomycota</taxon>
        <taxon>Ustilaginomycotina</taxon>
        <taxon>Exobasidiomycetes</taxon>
        <taxon>Ceraceosorales</taxon>
        <taxon>Ceraceosoraceae</taxon>
        <taxon>Ceraceosorus</taxon>
    </lineage>
</organism>
<gene>
    <name evidence="1" type="ORF">IE81DRAFT_347611</name>
</gene>
<dbReference type="OrthoDB" id="15735at2759"/>
<dbReference type="GO" id="GO:0005829">
    <property type="term" value="C:cytosol"/>
    <property type="evidence" value="ECO:0007669"/>
    <property type="project" value="TreeGrafter"/>
</dbReference>
<proteinExistence type="predicted"/>
<evidence type="ECO:0008006" key="3">
    <source>
        <dbReference type="Google" id="ProtNLM"/>
    </source>
</evidence>
<dbReference type="InParanoid" id="A0A316W3N8"/>
<dbReference type="InterPro" id="IPR051330">
    <property type="entry name" value="Phosphatase_reg/MetRdx"/>
</dbReference>
<dbReference type="RefSeq" id="XP_025369355.1">
    <property type="nucleotide sequence ID" value="XM_025516170.1"/>
</dbReference>
<dbReference type="PANTHER" id="PTHR21021">
    <property type="entry name" value="GAF/PUTATIVE CYTOSKELETAL PROTEIN"/>
    <property type="match status" value="1"/>
</dbReference>
<dbReference type="AlphaFoldDB" id="A0A316W3N8"/>
<dbReference type="Gene3D" id="3.30.450.40">
    <property type="match status" value="1"/>
</dbReference>
<dbReference type="GeneID" id="37038040"/>
<dbReference type="PANTHER" id="PTHR21021:SF15">
    <property type="entry name" value="FREE METHIONINE-R-SULFOXIDE REDUCTASE"/>
    <property type="match status" value="1"/>
</dbReference>
<reference evidence="1 2" key="1">
    <citation type="journal article" date="2018" name="Mol. Biol. Evol.">
        <title>Broad Genomic Sampling Reveals a Smut Pathogenic Ancestry of the Fungal Clade Ustilaginomycotina.</title>
        <authorList>
            <person name="Kijpornyongpan T."/>
            <person name="Mondo S.J."/>
            <person name="Barry K."/>
            <person name="Sandor L."/>
            <person name="Lee J."/>
            <person name="Lipzen A."/>
            <person name="Pangilinan J."/>
            <person name="LaButti K."/>
            <person name="Hainaut M."/>
            <person name="Henrissat B."/>
            <person name="Grigoriev I.V."/>
            <person name="Spatafora J.W."/>
            <person name="Aime M.C."/>
        </authorList>
    </citation>
    <scope>NUCLEOTIDE SEQUENCE [LARGE SCALE GENOMIC DNA]</scope>
    <source>
        <strain evidence="1 2">MCA 4658</strain>
    </source>
</reference>
<dbReference type="SUPFAM" id="SSF55781">
    <property type="entry name" value="GAF domain-like"/>
    <property type="match status" value="1"/>
</dbReference>
<accession>A0A316W3N8</accession>
<sequence>MVHADAALLPDSIQSSAQFYAHLEEQLEGLLSDQRAWVSNLSNASSLIYFSLNAWKSSPKSQSVHVNGSSNGNSASSNGHGNFAPKKINWAGFYLLSPLIPGAAKQKRPTLLLGPFVGLPACQAIPSIAGKGVCADASAILPPRTVRVQDTDAYPGHIACDSASKSEIVLPLVIPRSALSGHSLEDRADQWGASRVNTKSDDDIIIGVLDIDCEELDGFDEEDQKGLERIAALIAGSSDW</sequence>
<keyword evidence="2" id="KW-1185">Reference proteome</keyword>
<dbReference type="Proteomes" id="UP000245783">
    <property type="component" value="Unassembled WGS sequence"/>
</dbReference>
<name>A0A316W3N8_9BASI</name>
<evidence type="ECO:0000313" key="1">
    <source>
        <dbReference type="EMBL" id="PWN42195.1"/>
    </source>
</evidence>
<evidence type="ECO:0000313" key="2">
    <source>
        <dbReference type="Proteomes" id="UP000245783"/>
    </source>
</evidence>
<protein>
    <recommendedName>
        <fullName evidence="3">GAF domain-like protein</fullName>
    </recommendedName>
</protein>
<dbReference type="GO" id="GO:0033745">
    <property type="term" value="F:L-methionine-(R)-S-oxide reductase activity"/>
    <property type="evidence" value="ECO:0007669"/>
    <property type="project" value="TreeGrafter"/>
</dbReference>
<dbReference type="InterPro" id="IPR029016">
    <property type="entry name" value="GAF-like_dom_sf"/>
</dbReference>